<evidence type="ECO:0000256" key="5">
    <source>
        <dbReference type="ARBA" id="ARBA00022723"/>
    </source>
</evidence>
<organism evidence="10 11">
    <name type="scientific">Sphaeramia orbicularis</name>
    <name type="common">orbiculate cardinalfish</name>
    <dbReference type="NCBI Taxonomy" id="375764"/>
    <lineage>
        <taxon>Eukaryota</taxon>
        <taxon>Metazoa</taxon>
        <taxon>Chordata</taxon>
        <taxon>Craniata</taxon>
        <taxon>Vertebrata</taxon>
        <taxon>Euteleostomi</taxon>
        <taxon>Actinopterygii</taxon>
        <taxon>Neopterygii</taxon>
        <taxon>Teleostei</taxon>
        <taxon>Neoteleostei</taxon>
        <taxon>Acanthomorphata</taxon>
        <taxon>Gobiaria</taxon>
        <taxon>Kurtiformes</taxon>
        <taxon>Apogonoidei</taxon>
        <taxon>Apogonidae</taxon>
        <taxon>Apogoninae</taxon>
        <taxon>Sphaeramia</taxon>
    </lineage>
</organism>
<dbReference type="AlphaFoldDB" id="A0A672Y2J0"/>
<dbReference type="GO" id="GO:0098560">
    <property type="term" value="C:cytoplasmic side of late endosome membrane"/>
    <property type="evidence" value="ECO:0007669"/>
    <property type="project" value="TreeGrafter"/>
</dbReference>
<dbReference type="PROSITE" id="PS51837">
    <property type="entry name" value="LITAF"/>
    <property type="match status" value="1"/>
</dbReference>
<dbReference type="PANTHER" id="PTHR23292">
    <property type="entry name" value="LIPOPOLYSACCHARIDE-INDUCED TUMOR NECROSIS FACTOR-ALPHA FACTOR"/>
    <property type="match status" value="1"/>
</dbReference>
<evidence type="ECO:0000256" key="7">
    <source>
        <dbReference type="ARBA" id="ARBA00023136"/>
    </source>
</evidence>
<comment type="subcellular location">
    <subcellularLocation>
        <location evidence="1">Endosome membrane</location>
        <topology evidence="1">Peripheral membrane protein</topology>
        <orientation evidence="1">Cytoplasmic side</orientation>
    </subcellularLocation>
    <subcellularLocation>
        <location evidence="2">Late endosome membrane</location>
    </subcellularLocation>
    <subcellularLocation>
        <location evidence="3">Lysosome membrane</location>
        <topology evidence="3">Peripheral membrane protein</topology>
        <orientation evidence="3">Cytoplasmic side</orientation>
    </subcellularLocation>
</comment>
<dbReference type="GO" id="GO:0008270">
    <property type="term" value="F:zinc ion binding"/>
    <property type="evidence" value="ECO:0007669"/>
    <property type="project" value="TreeGrafter"/>
</dbReference>
<keyword evidence="8" id="KW-1133">Transmembrane helix</keyword>
<keyword evidence="5" id="KW-0479">Metal-binding</keyword>
<dbReference type="GO" id="GO:0098574">
    <property type="term" value="C:cytoplasmic side of lysosomal membrane"/>
    <property type="evidence" value="ECO:0007669"/>
    <property type="project" value="TreeGrafter"/>
</dbReference>
<dbReference type="InterPro" id="IPR037519">
    <property type="entry name" value="LITAF_fam"/>
</dbReference>
<dbReference type="PANTHER" id="PTHR23292:SF35">
    <property type="entry name" value="LITAF DOMAIN-CONTAINING PROTEIN"/>
    <property type="match status" value="1"/>
</dbReference>
<dbReference type="SMART" id="SM00714">
    <property type="entry name" value="LITAF"/>
    <property type="match status" value="1"/>
</dbReference>
<proteinExistence type="inferred from homology"/>
<dbReference type="Pfam" id="PF10601">
    <property type="entry name" value="zf-LITAF-like"/>
    <property type="match status" value="1"/>
</dbReference>
<feature type="transmembrane region" description="Helical" evidence="8">
    <location>
        <begin position="12"/>
        <end position="34"/>
    </location>
</feature>
<reference evidence="10" key="1">
    <citation type="submission" date="2019-06" db="EMBL/GenBank/DDBJ databases">
        <authorList>
            <consortium name="Wellcome Sanger Institute Data Sharing"/>
        </authorList>
    </citation>
    <scope>NUCLEOTIDE SEQUENCE [LARGE SCALE GENOMIC DNA]</scope>
</reference>
<sequence>MCTYTSVSSVTWLVCIMTALIGCVAGCCLIPFCLDSLKSLTHRCPRCRSSIRTIKKL</sequence>
<dbReference type="InParanoid" id="A0A672Y2J0"/>
<comment type="similarity">
    <text evidence="4">Belongs to the CDIP1/LITAF family.</text>
</comment>
<feature type="domain" description="LITAF" evidence="9">
    <location>
        <begin position="1"/>
        <end position="56"/>
    </location>
</feature>
<name>A0A672Y2J0_9TELE</name>
<dbReference type="GO" id="GO:0005634">
    <property type="term" value="C:nucleus"/>
    <property type="evidence" value="ECO:0007669"/>
    <property type="project" value="TreeGrafter"/>
</dbReference>
<evidence type="ECO:0000256" key="6">
    <source>
        <dbReference type="ARBA" id="ARBA00022833"/>
    </source>
</evidence>
<reference evidence="10" key="3">
    <citation type="submission" date="2025-09" db="UniProtKB">
        <authorList>
            <consortium name="Ensembl"/>
        </authorList>
    </citation>
    <scope>IDENTIFICATION</scope>
</reference>
<evidence type="ECO:0000313" key="10">
    <source>
        <dbReference type="Ensembl" id="ENSSORP00005000252.1"/>
    </source>
</evidence>
<dbReference type="InterPro" id="IPR006629">
    <property type="entry name" value="LITAF"/>
</dbReference>
<keyword evidence="7 8" id="KW-0472">Membrane</keyword>
<dbReference type="Proteomes" id="UP000472271">
    <property type="component" value="Chromosome 8"/>
</dbReference>
<evidence type="ECO:0000256" key="2">
    <source>
        <dbReference type="ARBA" id="ARBA00004414"/>
    </source>
</evidence>
<evidence type="ECO:0000256" key="1">
    <source>
        <dbReference type="ARBA" id="ARBA00004125"/>
    </source>
</evidence>
<evidence type="ECO:0000313" key="11">
    <source>
        <dbReference type="Proteomes" id="UP000472271"/>
    </source>
</evidence>
<protein>
    <recommendedName>
        <fullName evidence="9">LITAF domain-containing protein</fullName>
    </recommendedName>
</protein>
<keyword evidence="6" id="KW-0862">Zinc</keyword>
<dbReference type="Ensembl" id="ENSSORT00005000269.1">
    <property type="protein sequence ID" value="ENSSORP00005000252.1"/>
    <property type="gene ID" value="ENSSORG00005000188.1"/>
</dbReference>
<accession>A0A672Y2J0</accession>
<evidence type="ECO:0000256" key="3">
    <source>
        <dbReference type="ARBA" id="ARBA00004630"/>
    </source>
</evidence>
<reference evidence="10" key="2">
    <citation type="submission" date="2025-08" db="UniProtKB">
        <authorList>
            <consortium name="Ensembl"/>
        </authorList>
    </citation>
    <scope>IDENTIFICATION</scope>
</reference>
<evidence type="ECO:0000256" key="8">
    <source>
        <dbReference type="SAM" id="Phobius"/>
    </source>
</evidence>
<evidence type="ECO:0000259" key="9">
    <source>
        <dbReference type="PROSITE" id="PS51837"/>
    </source>
</evidence>
<keyword evidence="8" id="KW-0812">Transmembrane</keyword>
<evidence type="ECO:0000256" key="4">
    <source>
        <dbReference type="ARBA" id="ARBA00005975"/>
    </source>
</evidence>
<keyword evidence="11" id="KW-1185">Reference proteome</keyword>